<dbReference type="EMBL" id="FZQB01000003">
    <property type="protein sequence ID" value="SNT72729.1"/>
    <property type="molecule type" value="Genomic_DNA"/>
</dbReference>
<keyword evidence="2" id="KW-1185">Reference proteome</keyword>
<name>A0A239PR12_9RHOB</name>
<dbReference type="AlphaFoldDB" id="A0A239PR12"/>
<dbReference type="InterPro" id="IPR011335">
    <property type="entry name" value="Restrct_endonuc-II-like"/>
</dbReference>
<protein>
    <recommendedName>
        <fullName evidence="3">DNA repair protein MmcB-related protein</fullName>
    </recommendedName>
</protein>
<dbReference type="Proteomes" id="UP000198307">
    <property type="component" value="Unassembled WGS sequence"/>
</dbReference>
<dbReference type="InterPro" id="IPR009394">
    <property type="entry name" value="MmcB-like"/>
</dbReference>
<evidence type="ECO:0000313" key="2">
    <source>
        <dbReference type="Proteomes" id="UP000198307"/>
    </source>
</evidence>
<accession>A0A239PR12</accession>
<gene>
    <name evidence="1" type="ORF">SAMN05444959_103228</name>
</gene>
<dbReference type="PIRSF" id="PIRSF031796">
    <property type="entry name" value="UPC031796"/>
    <property type="match status" value="1"/>
</dbReference>
<proteinExistence type="predicted"/>
<evidence type="ECO:0000313" key="1">
    <source>
        <dbReference type="EMBL" id="SNT72729.1"/>
    </source>
</evidence>
<dbReference type="Pfam" id="PF06319">
    <property type="entry name" value="MmcB-like"/>
    <property type="match status" value="1"/>
</dbReference>
<organism evidence="1 2">
    <name type="scientific">Paracoccus seriniphilus</name>
    <dbReference type="NCBI Taxonomy" id="184748"/>
    <lineage>
        <taxon>Bacteria</taxon>
        <taxon>Pseudomonadati</taxon>
        <taxon>Pseudomonadota</taxon>
        <taxon>Alphaproteobacteria</taxon>
        <taxon>Rhodobacterales</taxon>
        <taxon>Paracoccaceae</taxon>
        <taxon>Paracoccus</taxon>
    </lineage>
</organism>
<dbReference type="SUPFAM" id="SSF52980">
    <property type="entry name" value="Restriction endonuclease-like"/>
    <property type="match status" value="1"/>
</dbReference>
<dbReference type="RefSeq" id="WP_089343515.1">
    <property type="nucleotide sequence ID" value="NZ_CP067129.1"/>
</dbReference>
<sequence>MSLRANHQKLMPGQELARGVGRMLRSLGHSPLMEFSPVKGLRVDVVSVGTKGEIWIVECKSSRADFISDRKWQGYLEWCDRYFWAVDTDFPDDLLPGHTGLIRADSYGAEIVRMPAETRLAAARRNKMTRRIARVSSLRLQAVIDPESLSAGEA</sequence>
<dbReference type="OrthoDB" id="5194526at2"/>
<evidence type="ECO:0008006" key="3">
    <source>
        <dbReference type="Google" id="ProtNLM"/>
    </source>
</evidence>
<reference evidence="1 2" key="1">
    <citation type="submission" date="2017-07" db="EMBL/GenBank/DDBJ databases">
        <authorList>
            <person name="Sun Z.S."/>
            <person name="Albrecht U."/>
            <person name="Echele G."/>
            <person name="Lee C.C."/>
        </authorList>
    </citation>
    <scope>NUCLEOTIDE SEQUENCE [LARGE SCALE GENOMIC DNA]</scope>
    <source>
        <strain evidence="1 2">DSM 14827</strain>
    </source>
</reference>